<accession>A0A1M2W3P0</accession>
<protein>
    <submittedName>
        <fullName evidence="2">Uncharacterized protein</fullName>
    </submittedName>
</protein>
<dbReference type="EMBL" id="MNAD01000295">
    <property type="protein sequence ID" value="OJT14382.1"/>
    <property type="molecule type" value="Genomic_DNA"/>
</dbReference>
<organism evidence="2 3">
    <name type="scientific">Trametes pubescens</name>
    <name type="common">White-rot fungus</name>
    <dbReference type="NCBI Taxonomy" id="154538"/>
    <lineage>
        <taxon>Eukaryota</taxon>
        <taxon>Fungi</taxon>
        <taxon>Dikarya</taxon>
        <taxon>Basidiomycota</taxon>
        <taxon>Agaricomycotina</taxon>
        <taxon>Agaricomycetes</taxon>
        <taxon>Polyporales</taxon>
        <taxon>Polyporaceae</taxon>
        <taxon>Trametes</taxon>
    </lineage>
</organism>
<feature type="region of interest" description="Disordered" evidence="1">
    <location>
        <begin position="95"/>
        <end position="195"/>
    </location>
</feature>
<feature type="compositionally biased region" description="Pro residues" evidence="1">
    <location>
        <begin position="125"/>
        <end position="135"/>
    </location>
</feature>
<feature type="compositionally biased region" description="Polar residues" evidence="1">
    <location>
        <begin position="97"/>
        <end position="106"/>
    </location>
</feature>
<keyword evidence="3" id="KW-1185">Reference proteome</keyword>
<feature type="region of interest" description="Disordered" evidence="1">
    <location>
        <begin position="59"/>
        <end position="79"/>
    </location>
</feature>
<name>A0A1M2W3P0_TRAPU</name>
<feature type="compositionally biased region" description="Low complexity" evidence="1">
    <location>
        <begin position="171"/>
        <end position="181"/>
    </location>
</feature>
<sequence>MSPSLNPILPIPTSILSLNLFLSTFLMNSPLPSLNQSLTVDAPVAVSNTSSIGEVFRLKKTPGRPSSTSPLPPLSASSSSTGIVAIPALLVAEEDTSAPTLSSSQVAEEDPPTVPSSAAAEEDPPPSSSRPPAPAVAPSCHVIRLPLSRQPVAPRVRRTPSPVPSRENLRTKYTPPTETTTRSGRVARPAAKYDA</sequence>
<gene>
    <name evidence="2" type="ORF">TRAPUB_9064</name>
</gene>
<evidence type="ECO:0000256" key="1">
    <source>
        <dbReference type="SAM" id="MobiDB-lite"/>
    </source>
</evidence>
<evidence type="ECO:0000313" key="2">
    <source>
        <dbReference type="EMBL" id="OJT14382.1"/>
    </source>
</evidence>
<dbReference type="Proteomes" id="UP000184267">
    <property type="component" value="Unassembled WGS sequence"/>
</dbReference>
<reference evidence="2 3" key="1">
    <citation type="submission" date="2016-10" db="EMBL/GenBank/DDBJ databases">
        <title>Genome sequence of the basidiomycete white-rot fungus Trametes pubescens.</title>
        <authorList>
            <person name="Makela M.R."/>
            <person name="Granchi Z."/>
            <person name="Peng M."/>
            <person name="De Vries R.P."/>
            <person name="Grigoriev I."/>
            <person name="Riley R."/>
            <person name="Hilden K."/>
        </authorList>
    </citation>
    <scope>NUCLEOTIDE SEQUENCE [LARGE SCALE GENOMIC DNA]</scope>
    <source>
        <strain evidence="2 3">FBCC735</strain>
    </source>
</reference>
<evidence type="ECO:0000313" key="3">
    <source>
        <dbReference type="Proteomes" id="UP000184267"/>
    </source>
</evidence>
<comment type="caution">
    <text evidence="2">The sequence shown here is derived from an EMBL/GenBank/DDBJ whole genome shotgun (WGS) entry which is preliminary data.</text>
</comment>
<dbReference type="AlphaFoldDB" id="A0A1M2W3P0"/>
<proteinExistence type="predicted"/>
<feature type="compositionally biased region" description="Low complexity" evidence="1">
    <location>
        <begin position="65"/>
        <end position="79"/>
    </location>
</feature>